<dbReference type="Proteomes" id="UP000571817">
    <property type="component" value="Unassembled WGS sequence"/>
</dbReference>
<dbReference type="Pfam" id="PF25906">
    <property type="entry name" value="PucR-like_N"/>
    <property type="match status" value="1"/>
</dbReference>
<feature type="region of interest" description="Disordered" evidence="1">
    <location>
        <begin position="394"/>
        <end position="414"/>
    </location>
</feature>
<organism evidence="4 5">
    <name type="scientific">Allobranchiibius huperziae</name>
    <dbReference type="NCBI Taxonomy" id="1874116"/>
    <lineage>
        <taxon>Bacteria</taxon>
        <taxon>Bacillati</taxon>
        <taxon>Actinomycetota</taxon>
        <taxon>Actinomycetes</taxon>
        <taxon>Micrococcales</taxon>
        <taxon>Dermacoccaceae</taxon>
        <taxon>Allobranchiibius</taxon>
    </lineage>
</organism>
<evidence type="ECO:0000313" key="5">
    <source>
        <dbReference type="Proteomes" id="UP000571817"/>
    </source>
</evidence>
<dbReference type="InterPro" id="IPR025736">
    <property type="entry name" value="PucR_C-HTH_dom"/>
</dbReference>
<reference evidence="4 5" key="1">
    <citation type="submission" date="2020-07" db="EMBL/GenBank/DDBJ databases">
        <title>Sequencing the genomes of 1000 actinobacteria strains.</title>
        <authorList>
            <person name="Klenk H.-P."/>
        </authorList>
    </citation>
    <scope>NUCLEOTIDE SEQUENCE [LARGE SCALE GENOMIC DNA]</scope>
    <source>
        <strain evidence="4 5">DSM 29531</strain>
    </source>
</reference>
<evidence type="ECO:0000259" key="3">
    <source>
        <dbReference type="Pfam" id="PF25906"/>
    </source>
</evidence>
<gene>
    <name evidence="4" type="ORF">HNR15_000005</name>
</gene>
<dbReference type="PANTHER" id="PTHR33744:SF1">
    <property type="entry name" value="DNA-BINDING TRANSCRIPTIONAL ACTIVATOR ADER"/>
    <property type="match status" value="1"/>
</dbReference>
<accession>A0A853D7D0</accession>
<keyword evidence="5" id="KW-1185">Reference proteome</keyword>
<feature type="domain" description="PucR C-terminal helix-turn-helix" evidence="2">
    <location>
        <begin position="339"/>
        <end position="395"/>
    </location>
</feature>
<proteinExistence type="predicted"/>
<feature type="domain" description="PucR-like N-terminal" evidence="3">
    <location>
        <begin position="22"/>
        <end position="183"/>
    </location>
</feature>
<name>A0A853D7D0_9MICO</name>
<dbReference type="AlphaFoldDB" id="A0A853D7D0"/>
<evidence type="ECO:0000313" key="4">
    <source>
        <dbReference type="EMBL" id="NYJ73042.1"/>
    </source>
</evidence>
<dbReference type="PANTHER" id="PTHR33744">
    <property type="entry name" value="CARBOHYDRATE DIACID REGULATOR"/>
    <property type="match status" value="1"/>
</dbReference>
<evidence type="ECO:0000256" key="1">
    <source>
        <dbReference type="SAM" id="MobiDB-lite"/>
    </source>
</evidence>
<dbReference type="EMBL" id="JACCFW010000001">
    <property type="protein sequence ID" value="NYJ73042.1"/>
    <property type="molecule type" value="Genomic_DNA"/>
</dbReference>
<evidence type="ECO:0000259" key="2">
    <source>
        <dbReference type="Pfam" id="PF13556"/>
    </source>
</evidence>
<sequence length="414" mass="44271">MPDIPVDHIRSGPRAPLRFEPNVVASLQARLPEFAEDCVDQIFAEVPEYARTSSGELRGTIELAVQAALGGFLRMATGPRRGDPTPHAGALDGAYKLGAGEAHSGRPMDALLSAYRIGARVAWREMSAAAVAAGLDAAMTAEFAELVFAYIDELTASSVEGHASALVQQDRMDERRRERLGSALIAGRAEEVVREFASRAQWTPPRRLSAVVLPSIRLGAVLSALGPNTLRAGEEPGDAGGSERTVLLVSDRRGALRVLADREAYVGPARPWLAVAASYERAVRAIDVGLGRGAGTVVDTEEHLADLVLASAPGELDDLRAQVLAPLGEPGDAAYERHVETLRSWLLHQGRRDDVARDLHVHAQTVRYRMGQVRELYGDRLADPDTVMQLLLALHPSPTPPAPPSSGGGENTEG</sequence>
<evidence type="ECO:0008006" key="6">
    <source>
        <dbReference type="Google" id="ProtNLM"/>
    </source>
</evidence>
<dbReference type="Pfam" id="PF13556">
    <property type="entry name" value="HTH_30"/>
    <property type="match status" value="1"/>
</dbReference>
<dbReference type="InterPro" id="IPR042070">
    <property type="entry name" value="PucR_C-HTH_sf"/>
</dbReference>
<comment type="caution">
    <text evidence="4">The sequence shown here is derived from an EMBL/GenBank/DDBJ whole genome shotgun (WGS) entry which is preliminary data.</text>
</comment>
<protein>
    <recommendedName>
        <fullName evidence="6">PucR C-terminal helix-turn-helix domain-containing protein</fullName>
    </recommendedName>
</protein>
<dbReference type="InterPro" id="IPR051448">
    <property type="entry name" value="CdaR-like_regulators"/>
</dbReference>
<dbReference type="Gene3D" id="1.10.10.2840">
    <property type="entry name" value="PucR C-terminal helix-turn-helix domain"/>
    <property type="match status" value="1"/>
</dbReference>
<dbReference type="RefSeq" id="WP_179478022.1">
    <property type="nucleotide sequence ID" value="NZ_JACCFW010000001.1"/>
</dbReference>
<dbReference type="InterPro" id="IPR058663">
    <property type="entry name" value="PucR-like_N"/>
</dbReference>